<evidence type="ECO:0000259" key="1">
    <source>
        <dbReference type="Pfam" id="PF00004"/>
    </source>
</evidence>
<evidence type="ECO:0000313" key="3">
    <source>
        <dbReference type="Proteomes" id="UP000598467"/>
    </source>
</evidence>
<dbReference type="InterPro" id="IPR027417">
    <property type="entry name" value="P-loop_NTPase"/>
</dbReference>
<dbReference type="Pfam" id="PF00004">
    <property type="entry name" value="AAA"/>
    <property type="match status" value="1"/>
</dbReference>
<dbReference type="PANTHER" id="PTHR23077">
    <property type="entry name" value="AAA-FAMILY ATPASE"/>
    <property type="match status" value="1"/>
</dbReference>
<evidence type="ECO:0000313" key="2">
    <source>
        <dbReference type="EMBL" id="MBD1546358.1"/>
    </source>
</evidence>
<sequence>MTSSTLPPAPNLTNISVRRLASNVTGGAKHRIAWFFKTSDSPAIAGKQAAVANLVASSLAQWQAAGHLGDLLKAMRRTFAEARKKAPCVLFIDEFDSVGDRATAGGDNALYIIEKINGLLECLDGVEDREGVVVVGACNHPHRIDPALLRPGRLERTVLIPLPDEEARERIRLSQAE</sequence>
<keyword evidence="2" id="KW-0067">ATP-binding</keyword>
<dbReference type="GO" id="GO:0005524">
    <property type="term" value="F:ATP binding"/>
    <property type="evidence" value="ECO:0007669"/>
    <property type="project" value="UniProtKB-KW"/>
</dbReference>
<dbReference type="SUPFAM" id="SSF52540">
    <property type="entry name" value="P-loop containing nucleoside triphosphate hydrolases"/>
    <property type="match status" value="1"/>
</dbReference>
<accession>A0A926NZV4</accession>
<name>A0A926NZV4_9HYPH</name>
<reference evidence="2" key="1">
    <citation type="submission" date="2020-05" db="EMBL/GenBank/DDBJ databases">
        <title>Identification of trans-AT polyketide cluster in two marine bacteria, producers of a novel glutaramide-containing polyketide sesbanimide D and analogs.</title>
        <authorList>
            <person name="Kacar D."/>
            <person name="Rodriguez P."/>
            <person name="Canedo L."/>
            <person name="Gonzalez E."/>
            <person name="Galan B."/>
            <person name="De La Calle F."/>
            <person name="Garcia J.L."/>
        </authorList>
    </citation>
    <scope>NUCLEOTIDE SEQUENCE</scope>
    <source>
        <strain evidence="2">PHM038</strain>
    </source>
</reference>
<dbReference type="EMBL" id="JABFCZ010000008">
    <property type="protein sequence ID" value="MBD1546358.1"/>
    <property type="molecule type" value="Genomic_DNA"/>
</dbReference>
<feature type="domain" description="ATPase AAA-type core" evidence="1">
    <location>
        <begin position="43"/>
        <end position="162"/>
    </location>
</feature>
<dbReference type="InterPro" id="IPR050168">
    <property type="entry name" value="AAA_ATPase_domain"/>
</dbReference>
<dbReference type="Proteomes" id="UP000598467">
    <property type="component" value="Unassembled WGS sequence"/>
</dbReference>
<comment type="caution">
    <text evidence="2">The sequence shown here is derived from an EMBL/GenBank/DDBJ whole genome shotgun (WGS) entry which is preliminary data.</text>
</comment>
<dbReference type="InterPro" id="IPR003959">
    <property type="entry name" value="ATPase_AAA_core"/>
</dbReference>
<protein>
    <submittedName>
        <fullName evidence="2">ATP-binding protein</fullName>
    </submittedName>
</protein>
<dbReference type="AlphaFoldDB" id="A0A926NZV4"/>
<organism evidence="2 3">
    <name type="scientific">Roseibium aggregatum</name>
    <dbReference type="NCBI Taxonomy" id="187304"/>
    <lineage>
        <taxon>Bacteria</taxon>
        <taxon>Pseudomonadati</taxon>
        <taxon>Pseudomonadota</taxon>
        <taxon>Alphaproteobacteria</taxon>
        <taxon>Hyphomicrobiales</taxon>
        <taxon>Stappiaceae</taxon>
        <taxon>Roseibium</taxon>
    </lineage>
</organism>
<keyword evidence="2" id="KW-0547">Nucleotide-binding</keyword>
<dbReference type="GO" id="GO:0016887">
    <property type="term" value="F:ATP hydrolysis activity"/>
    <property type="evidence" value="ECO:0007669"/>
    <property type="project" value="InterPro"/>
</dbReference>
<dbReference type="Gene3D" id="3.40.50.300">
    <property type="entry name" value="P-loop containing nucleotide triphosphate hydrolases"/>
    <property type="match status" value="1"/>
</dbReference>
<proteinExistence type="predicted"/>
<dbReference type="CDD" id="cd19481">
    <property type="entry name" value="RecA-like_protease"/>
    <property type="match status" value="1"/>
</dbReference>
<gene>
    <name evidence="2" type="ORF">HK439_08800</name>
</gene>